<reference evidence="3 4" key="1">
    <citation type="submission" date="2021-08" db="EMBL/GenBank/DDBJ databases">
        <title>WGS of actinomycetes from Thailand.</title>
        <authorList>
            <person name="Thawai C."/>
        </authorList>
    </citation>
    <scope>NUCLEOTIDE SEQUENCE [LARGE SCALE GENOMIC DNA]</scope>
    <source>
        <strain evidence="3 4">PLK6-54</strain>
    </source>
</reference>
<dbReference type="Proteomes" id="UP000778578">
    <property type="component" value="Unassembled WGS sequence"/>
</dbReference>
<evidence type="ECO:0000256" key="2">
    <source>
        <dbReference type="ARBA" id="ARBA00049106"/>
    </source>
</evidence>
<dbReference type="PANTHER" id="PTHR39428">
    <property type="entry name" value="F420H(2)-DEPENDENT QUINONE REDUCTASE RV1261C"/>
    <property type="match status" value="1"/>
</dbReference>
<protein>
    <submittedName>
        <fullName evidence="3">Nitroreductase family deazaflavin-dependent oxidoreductase</fullName>
    </submittedName>
</protein>
<keyword evidence="4" id="KW-1185">Reference proteome</keyword>
<proteinExistence type="inferred from homology"/>
<name>A0ABS7QDY3_9ACTN</name>
<evidence type="ECO:0000256" key="1">
    <source>
        <dbReference type="ARBA" id="ARBA00008710"/>
    </source>
</evidence>
<sequence>MPLQGEYQPSPTDYVRLQVELYEMTDGAIGNTFKDRPVIILTTKAAKSGKLRKNPLMRVEHNGRYAIVASNGGGAKDPVWHRNVMANPTVEIQDGPIKHDMRAREVFGEEKNEWWVRADTAYPEFADYRKVAGREIPVYVLEPVEIADQKF</sequence>
<accession>A0ABS7QDY3</accession>
<dbReference type="PANTHER" id="PTHR39428:SF3">
    <property type="entry name" value="DEAZAFLAVIN-DEPENDENT NITROREDUCTASE"/>
    <property type="match status" value="1"/>
</dbReference>
<dbReference type="InterPro" id="IPR012349">
    <property type="entry name" value="Split_barrel_FMN-bd"/>
</dbReference>
<evidence type="ECO:0000313" key="3">
    <source>
        <dbReference type="EMBL" id="MBY8880894.1"/>
    </source>
</evidence>
<evidence type="ECO:0000313" key="4">
    <source>
        <dbReference type="Proteomes" id="UP000778578"/>
    </source>
</evidence>
<organism evidence="3 4">
    <name type="scientific">Actinacidiphila acidipaludis</name>
    <dbReference type="NCBI Taxonomy" id="2873382"/>
    <lineage>
        <taxon>Bacteria</taxon>
        <taxon>Bacillati</taxon>
        <taxon>Actinomycetota</taxon>
        <taxon>Actinomycetes</taxon>
        <taxon>Kitasatosporales</taxon>
        <taxon>Streptomycetaceae</taxon>
        <taxon>Actinacidiphila</taxon>
    </lineage>
</organism>
<dbReference type="EMBL" id="JAINZZ010000038">
    <property type="protein sequence ID" value="MBY8880894.1"/>
    <property type="molecule type" value="Genomic_DNA"/>
</dbReference>
<dbReference type="Pfam" id="PF04075">
    <property type="entry name" value="F420H2_quin_red"/>
    <property type="match status" value="1"/>
</dbReference>
<comment type="caution">
    <text evidence="3">The sequence shown here is derived from an EMBL/GenBank/DDBJ whole genome shotgun (WGS) entry which is preliminary data.</text>
</comment>
<dbReference type="NCBIfam" id="TIGR00026">
    <property type="entry name" value="hi_GC_TIGR00026"/>
    <property type="match status" value="1"/>
</dbReference>
<gene>
    <name evidence="3" type="ORF">K7862_25125</name>
</gene>
<dbReference type="Gene3D" id="2.30.110.10">
    <property type="entry name" value="Electron Transport, Fmn-binding Protein, Chain A"/>
    <property type="match status" value="1"/>
</dbReference>
<comment type="similarity">
    <text evidence="1">Belongs to the F420H(2)-dependent quinone reductase family.</text>
</comment>
<dbReference type="InterPro" id="IPR004378">
    <property type="entry name" value="F420H2_quin_Rdtase"/>
</dbReference>
<comment type="catalytic activity">
    <reaction evidence="2">
        <text>oxidized coenzyme F420-(gamma-L-Glu)(n) + a quinol + H(+) = reduced coenzyme F420-(gamma-L-Glu)(n) + a quinone</text>
        <dbReference type="Rhea" id="RHEA:39663"/>
        <dbReference type="Rhea" id="RHEA-COMP:12939"/>
        <dbReference type="Rhea" id="RHEA-COMP:14378"/>
        <dbReference type="ChEBI" id="CHEBI:15378"/>
        <dbReference type="ChEBI" id="CHEBI:24646"/>
        <dbReference type="ChEBI" id="CHEBI:132124"/>
        <dbReference type="ChEBI" id="CHEBI:133980"/>
        <dbReference type="ChEBI" id="CHEBI:139511"/>
    </reaction>
</comment>
<dbReference type="RefSeq" id="WP_222966387.1">
    <property type="nucleotide sequence ID" value="NZ_JAINZZ010000038.1"/>
</dbReference>